<keyword evidence="2" id="KW-1185">Reference proteome</keyword>
<sequence>MELICILCPRGCRMNVEPGGDGQWEVKGNGCSRGKGYAVQEMTCPLRTLTTSVWVEGGTHRLVSAKTDRSIPRDKIMEALKQTKGLKVKAPVNIGDVLVENIAGTGANLVATRKVDKVVLA</sequence>
<dbReference type="InterPro" id="IPR012460">
    <property type="entry name" value="DUF1667"/>
</dbReference>
<accession>A0A1I5T9N6</accession>
<dbReference type="Proteomes" id="UP000198577">
    <property type="component" value="Unassembled WGS sequence"/>
</dbReference>
<reference evidence="1 2" key="1">
    <citation type="submission" date="2016-10" db="EMBL/GenBank/DDBJ databases">
        <authorList>
            <person name="de Groot N.N."/>
        </authorList>
    </citation>
    <scope>NUCLEOTIDE SEQUENCE [LARGE SCALE GENOMIC DNA]</scope>
    <source>
        <strain evidence="1 2">DSM 20678</strain>
    </source>
</reference>
<dbReference type="Gene3D" id="3.10.530.10">
    <property type="entry name" value="CPE0013-like"/>
    <property type="match status" value="1"/>
</dbReference>
<protein>
    <submittedName>
        <fullName evidence="1">CxxC motif-containing protein</fullName>
    </submittedName>
</protein>
<gene>
    <name evidence="1" type="ORF">SAMN05444406_10422</name>
</gene>
<dbReference type="OrthoDB" id="9811531at2"/>
<dbReference type="RefSeq" id="WP_025747134.1">
    <property type="nucleotide sequence ID" value="NZ_FOXR01000004.1"/>
</dbReference>
<name>A0A1I5T9N6_9FIRM</name>
<proteinExistence type="predicted"/>
<dbReference type="PANTHER" id="PTHR39450">
    <property type="entry name" value="MOLYBDOPTERIN OXIDOREDUCTASE, 4FE-4S CLUSTER-BINDING SUBUNIT"/>
    <property type="match status" value="1"/>
</dbReference>
<evidence type="ECO:0000313" key="1">
    <source>
        <dbReference type="EMBL" id="SFP79755.1"/>
    </source>
</evidence>
<dbReference type="EMBL" id="FOXR01000004">
    <property type="protein sequence ID" value="SFP79755.1"/>
    <property type="molecule type" value="Genomic_DNA"/>
</dbReference>
<dbReference type="SUPFAM" id="SSF160148">
    <property type="entry name" value="CPE0013-like"/>
    <property type="match status" value="1"/>
</dbReference>
<dbReference type="STRING" id="937334.SAMN05444406_10422"/>
<evidence type="ECO:0000313" key="2">
    <source>
        <dbReference type="Proteomes" id="UP000198577"/>
    </source>
</evidence>
<dbReference type="PANTHER" id="PTHR39450:SF1">
    <property type="entry name" value="DUF1667 DOMAIN-CONTAINING PROTEIN"/>
    <property type="match status" value="1"/>
</dbReference>
<dbReference type="AlphaFoldDB" id="A0A1I5T9N6"/>
<dbReference type="InterPro" id="IPR036593">
    <property type="entry name" value="CPE0013-like_sf"/>
</dbReference>
<dbReference type="Pfam" id="PF07892">
    <property type="entry name" value="DUF1667"/>
    <property type="match status" value="1"/>
</dbReference>
<organism evidence="1 2">
    <name type="scientific">Caldicoprobacter faecalis</name>
    <dbReference type="NCBI Taxonomy" id="937334"/>
    <lineage>
        <taxon>Bacteria</taxon>
        <taxon>Bacillati</taxon>
        <taxon>Bacillota</taxon>
        <taxon>Clostridia</taxon>
        <taxon>Caldicoprobacterales</taxon>
        <taxon>Caldicoprobacteraceae</taxon>
        <taxon>Caldicoprobacter</taxon>
    </lineage>
</organism>